<accession>A0ABQ6XV50</accession>
<name>A0ABQ6XV50_STRFR</name>
<dbReference type="Proteomes" id="UP000731519">
    <property type="component" value="Unassembled WGS sequence"/>
</dbReference>
<protein>
    <submittedName>
        <fullName evidence="2">Uncharacterized protein</fullName>
    </submittedName>
</protein>
<gene>
    <name evidence="2" type="ORF">K701_12290</name>
</gene>
<evidence type="ECO:0000256" key="1">
    <source>
        <dbReference type="SAM" id="MobiDB-lite"/>
    </source>
</evidence>
<dbReference type="EMBL" id="ASYR01000013">
    <property type="protein sequence ID" value="KAF0649624.1"/>
    <property type="molecule type" value="Genomic_DNA"/>
</dbReference>
<organism evidence="2 3">
    <name type="scientific">Streptomyces fradiae ATCC 10745 = DSM 40063</name>
    <dbReference type="NCBI Taxonomy" id="1319510"/>
    <lineage>
        <taxon>Bacteria</taxon>
        <taxon>Bacillati</taxon>
        <taxon>Actinomycetota</taxon>
        <taxon>Actinomycetes</taxon>
        <taxon>Kitasatosporales</taxon>
        <taxon>Streptomycetaceae</taxon>
        <taxon>Streptomyces</taxon>
    </lineage>
</organism>
<proteinExistence type="predicted"/>
<evidence type="ECO:0000313" key="3">
    <source>
        <dbReference type="Proteomes" id="UP000731519"/>
    </source>
</evidence>
<evidence type="ECO:0000313" key="2">
    <source>
        <dbReference type="EMBL" id="KAF0649624.1"/>
    </source>
</evidence>
<keyword evidence="3" id="KW-1185">Reference proteome</keyword>
<sequence>MKKKAPALAFDDPLEQQSADDTDRGWGERAPGGDGGADDLARFLDEKPPHHL</sequence>
<feature type="compositionally biased region" description="Basic and acidic residues" evidence="1">
    <location>
        <begin position="39"/>
        <end position="52"/>
    </location>
</feature>
<reference evidence="2 3" key="1">
    <citation type="submission" date="2013-05" db="EMBL/GenBank/DDBJ databases">
        <title>Genome Sequence of Streptomyces fradiae.</title>
        <authorList>
            <person name="Kirby R."/>
        </authorList>
    </citation>
    <scope>NUCLEOTIDE SEQUENCE [LARGE SCALE GENOMIC DNA]</scope>
    <source>
        <strain evidence="2 3">ATCC 10745</strain>
    </source>
</reference>
<feature type="region of interest" description="Disordered" evidence="1">
    <location>
        <begin position="1"/>
        <end position="52"/>
    </location>
</feature>
<comment type="caution">
    <text evidence="2">The sequence shown here is derived from an EMBL/GenBank/DDBJ whole genome shotgun (WGS) entry which is preliminary data.</text>
</comment>